<keyword evidence="5" id="KW-1185">Reference proteome</keyword>
<keyword evidence="2" id="KW-0472">Membrane</keyword>
<evidence type="ECO:0000256" key="1">
    <source>
        <dbReference type="SAM" id="MobiDB-lite"/>
    </source>
</evidence>
<keyword evidence="2" id="KW-1133">Transmembrane helix</keyword>
<dbReference type="AlphaFoldDB" id="A0A7G8Q9Q1"/>
<dbReference type="GO" id="GO:0030428">
    <property type="term" value="C:cell septum"/>
    <property type="evidence" value="ECO:0007669"/>
    <property type="project" value="TreeGrafter"/>
</dbReference>
<dbReference type="Proteomes" id="UP000515873">
    <property type="component" value="Chromosome"/>
</dbReference>
<feature type="compositionally biased region" description="Polar residues" evidence="1">
    <location>
        <begin position="72"/>
        <end position="81"/>
    </location>
</feature>
<evidence type="ECO:0000256" key="2">
    <source>
        <dbReference type="SAM" id="Phobius"/>
    </source>
</evidence>
<dbReference type="KEGG" id="dtl:H8F01_10545"/>
<dbReference type="PANTHER" id="PTHR38687">
    <property type="entry name" value="CELL DIVISION PROTEIN DEDD-RELATED"/>
    <property type="match status" value="1"/>
</dbReference>
<evidence type="ECO:0000259" key="3">
    <source>
        <dbReference type="PROSITE" id="PS51724"/>
    </source>
</evidence>
<dbReference type="GO" id="GO:0042834">
    <property type="term" value="F:peptidoglycan binding"/>
    <property type="evidence" value="ECO:0007669"/>
    <property type="project" value="InterPro"/>
</dbReference>
<proteinExistence type="predicted"/>
<dbReference type="SUPFAM" id="SSF110997">
    <property type="entry name" value="Sporulation related repeat"/>
    <property type="match status" value="1"/>
</dbReference>
<dbReference type="GO" id="GO:0032506">
    <property type="term" value="P:cytokinetic process"/>
    <property type="evidence" value="ECO:0007669"/>
    <property type="project" value="TreeGrafter"/>
</dbReference>
<name>A0A7G8Q9Q1_9GAMM</name>
<dbReference type="InterPro" id="IPR007730">
    <property type="entry name" value="SPOR-like_dom"/>
</dbReference>
<feature type="region of interest" description="Disordered" evidence="1">
    <location>
        <begin position="46"/>
        <end position="86"/>
    </location>
</feature>
<dbReference type="InterPro" id="IPR036680">
    <property type="entry name" value="SPOR-like_sf"/>
</dbReference>
<evidence type="ECO:0000313" key="4">
    <source>
        <dbReference type="EMBL" id="QNK03509.1"/>
    </source>
</evidence>
<gene>
    <name evidence="4" type="ORF">H8F01_10545</name>
</gene>
<accession>A0A7G8Q9Q1</accession>
<dbReference type="EMBL" id="CP060412">
    <property type="protein sequence ID" value="QNK03509.1"/>
    <property type="molecule type" value="Genomic_DNA"/>
</dbReference>
<organism evidence="4 5">
    <name type="scientific">Dyella telluris</name>
    <dbReference type="NCBI Taxonomy" id="2763498"/>
    <lineage>
        <taxon>Bacteria</taxon>
        <taxon>Pseudomonadati</taxon>
        <taxon>Pseudomonadota</taxon>
        <taxon>Gammaproteobacteria</taxon>
        <taxon>Lysobacterales</taxon>
        <taxon>Rhodanobacteraceae</taxon>
        <taxon>Dyella</taxon>
    </lineage>
</organism>
<protein>
    <submittedName>
        <fullName evidence="4">SPOR domain-containing protein</fullName>
    </submittedName>
</protein>
<dbReference type="PROSITE" id="PS51724">
    <property type="entry name" value="SPOR"/>
    <property type="match status" value="1"/>
</dbReference>
<dbReference type="Pfam" id="PF05036">
    <property type="entry name" value="SPOR"/>
    <property type="match status" value="1"/>
</dbReference>
<dbReference type="InterPro" id="IPR052521">
    <property type="entry name" value="Cell_div_SPOR-domain"/>
</dbReference>
<reference evidence="4 5" key="1">
    <citation type="submission" date="2020-08" db="EMBL/GenBank/DDBJ databases">
        <title>Dyella sp. G9 isolated from forest soil.</title>
        <authorList>
            <person name="Fu J."/>
            <person name="Qiu L."/>
        </authorList>
    </citation>
    <scope>NUCLEOTIDE SEQUENCE [LARGE SCALE GENOMIC DNA]</scope>
    <source>
        <strain evidence="4 5">G9</strain>
    </source>
</reference>
<dbReference type="GO" id="GO:0032153">
    <property type="term" value="C:cell division site"/>
    <property type="evidence" value="ECO:0007669"/>
    <property type="project" value="TreeGrafter"/>
</dbReference>
<dbReference type="PANTHER" id="PTHR38687:SF1">
    <property type="entry name" value="CELL DIVISION PROTEIN DEDD"/>
    <property type="match status" value="1"/>
</dbReference>
<feature type="transmembrane region" description="Helical" evidence="2">
    <location>
        <begin position="21"/>
        <end position="39"/>
    </location>
</feature>
<evidence type="ECO:0000313" key="5">
    <source>
        <dbReference type="Proteomes" id="UP000515873"/>
    </source>
</evidence>
<feature type="compositionally biased region" description="Polar residues" evidence="1">
    <location>
        <begin position="53"/>
        <end position="63"/>
    </location>
</feature>
<feature type="domain" description="SPOR" evidence="3">
    <location>
        <begin position="174"/>
        <end position="252"/>
    </location>
</feature>
<sequence length="254" mass="25968">MAARKGKGRQAVRNSSGGMPGWGWAVIGILIGAVLMFAMRGHLPMAPQPNEGPQPNAQATAQRGSDAGAAGNESTSGTDNGTPAAKKPQYDFYSVLSEKEVRIPDAVISAQAKAEQQQKQQASQQAAQAAAQQQAQAAAQKQAPAAVSEAITPAPESAVHAAPTPAPANATAAAPAGNGYLLQVGAFPSPSDAETLKAKLAMQGFVANVSPVNVNGQTYNRVRLGPFHSATELESAKQRLSSAGINAIALKEGR</sequence>
<keyword evidence="2" id="KW-0812">Transmembrane</keyword>
<dbReference type="Gene3D" id="3.30.70.1070">
    <property type="entry name" value="Sporulation related repeat"/>
    <property type="match status" value="1"/>
</dbReference>
<dbReference type="RefSeq" id="WP_187058975.1">
    <property type="nucleotide sequence ID" value="NZ_CP060412.1"/>
</dbReference>